<evidence type="ECO:0000256" key="5">
    <source>
        <dbReference type="ARBA" id="ARBA00023274"/>
    </source>
</evidence>
<dbReference type="InterPro" id="IPR018258">
    <property type="entry name" value="Ribosomal_bL21_CS"/>
</dbReference>
<dbReference type="GO" id="GO:0005737">
    <property type="term" value="C:cytoplasm"/>
    <property type="evidence" value="ECO:0007669"/>
    <property type="project" value="UniProtKB-ARBA"/>
</dbReference>
<evidence type="ECO:0000256" key="1">
    <source>
        <dbReference type="ARBA" id="ARBA00008563"/>
    </source>
</evidence>
<sequence length="118" mass="13144">MFAIVNIAGKQYRVAQGDQVKVSSLETEAGKKVKFDQVLLTDDGKKVQVGTPTLKGVTVSGTVLNHGRDRKVIIFKKKRRKGYRRKNGHRQNFSLVQIDTISVLAPKKKVGPAKKKED</sequence>
<keyword evidence="3" id="KW-0694">RNA-binding</keyword>
<evidence type="ECO:0000256" key="2">
    <source>
        <dbReference type="ARBA" id="ARBA00022730"/>
    </source>
</evidence>
<dbReference type="InterPro" id="IPR036164">
    <property type="entry name" value="bL21-like_sf"/>
</dbReference>
<keyword evidence="4" id="KW-0689">Ribosomal protein</keyword>
<evidence type="ECO:0008006" key="7">
    <source>
        <dbReference type="Google" id="ProtNLM"/>
    </source>
</evidence>
<reference evidence="6" key="1">
    <citation type="submission" date="2018-05" db="EMBL/GenBank/DDBJ databases">
        <authorList>
            <person name="Lanie J.A."/>
            <person name="Ng W.-L."/>
            <person name="Kazmierczak K.M."/>
            <person name="Andrzejewski T.M."/>
            <person name="Davidsen T.M."/>
            <person name="Wayne K.J."/>
            <person name="Tettelin H."/>
            <person name="Glass J.I."/>
            <person name="Rusch D."/>
            <person name="Podicherti R."/>
            <person name="Tsui H.-C.T."/>
            <person name="Winkler M.E."/>
        </authorList>
    </citation>
    <scope>NUCLEOTIDE SEQUENCE</scope>
</reference>
<keyword evidence="5" id="KW-0687">Ribonucleoprotein</keyword>
<accession>A0A382BFZ6</accession>
<evidence type="ECO:0000313" key="6">
    <source>
        <dbReference type="EMBL" id="SVB12564.1"/>
    </source>
</evidence>
<dbReference type="GO" id="GO:1990904">
    <property type="term" value="C:ribonucleoprotein complex"/>
    <property type="evidence" value="ECO:0007669"/>
    <property type="project" value="UniProtKB-KW"/>
</dbReference>
<comment type="similarity">
    <text evidence="1">Belongs to the bacterial ribosomal protein bL21 family.</text>
</comment>
<gene>
    <name evidence="6" type="ORF">METZ01_LOCUS165418</name>
</gene>
<keyword evidence="2" id="KW-0699">rRNA-binding</keyword>
<dbReference type="Pfam" id="PF00829">
    <property type="entry name" value="Ribosomal_L21p"/>
    <property type="match status" value="1"/>
</dbReference>
<proteinExistence type="inferred from homology"/>
<dbReference type="AlphaFoldDB" id="A0A382BFZ6"/>
<evidence type="ECO:0000256" key="4">
    <source>
        <dbReference type="ARBA" id="ARBA00022980"/>
    </source>
</evidence>
<dbReference type="GO" id="GO:0006412">
    <property type="term" value="P:translation"/>
    <property type="evidence" value="ECO:0007669"/>
    <property type="project" value="InterPro"/>
</dbReference>
<dbReference type="GO" id="GO:0003735">
    <property type="term" value="F:structural constituent of ribosome"/>
    <property type="evidence" value="ECO:0007669"/>
    <property type="project" value="InterPro"/>
</dbReference>
<dbReference type="InterPro" id="IPR001787">
    <property type="entry name" value="Ribosomal_bL21"/>
</dbReference>
<dbReference type="SUPFAM" id="SSF141091">
    <property type="entry name" value="L21p-like"/>
    <property type="match status" value="1"/>
</dbReference>
<dbReference type="InterPro" id="IPR028909">
    <property type="entry name" value="bL21-like"/>
</dbReference>
<dbReference type="NCBIfam" id="TIGR00061">
    <property type="entry name" value="L21"/>
    <property type="match status" value="1"/>
</dbReference>
<dbReference type="PANTHER" id="PTHR21349">
    <property type="entry name" value="50S RIBOSOMAL PROTEIN L21"/>
    <property type="match status" value="1"/>
</dbReference>
<dbReference type="GO" id="GO:0005840">
    <property type="term" value="C:ribosome"/>
    <property type="evidence" value="ECO:0007669"/>
    <property type="project" value="UniProtKB-KW"/>
</dbReference>
<name>A0A382BFZ6_9ZZZZ</name>
<dbReference type="EMBL" id="UINC01029594">
    <property type="protein sequence ID" value="SVB12564.1"/>
    <property type="molecule type" value="Genomic_DNA"/>
</dbReference>
<dbReference type="HAMAP" id="MF_01363">
    <property type="entry name" value="Ribosomal_bL21"/>
    <property type="match status" value="1"/>
</dbReference>
<protein>
    <recommendedName>
        <fullName evidence="7">50S ribosomal protein L21</fullName>
    </recommendedName>
</protein>
<dbReference type="PANTHER" id="PTHR21349:SF0">
    <property type="entry name" value="LARGE RIBOSOMAL SUBUNIT PROTEIN BL21M"/>
    <property type="match status" value="1"/>
</dbReference>
<evidence type="ECO:0000256" key="3">
    <source>
        <dbReference type="ARBA" id="ARBA00022884"/>
    </source>
</evidence>
<dbReference type="GO" id="GO:0019843">
    <property type="term" value="F:rRNA binding"/>
    <property type="evidence" value="ECO:0007669"/>
    <property type="project" value="UniProtKB-KW"/>
</dbReference>
<organism evidence="6">
    <name type="scientific">marine metagenome</name>
    <dbReference type="NCBI Taxonomy" id="408172"/>
    <lineage>
        <taxon>unclassified sequences</taxon>
        <taxon>metagenomes</taxon>
        <taxon>ecological metagenomes</taxon>
    </lineage>
</organism>
<dbReference type="PROSITE" id="PS01169">
    <property type="entry name" value="RIBOSOMAL_L21"/>
    <property type="match status" value="1"/>
</dbReference>